<dbReference type="InterPro" id="IPR051167">
    <property type="entry name" value="Prolyl_oligopep/macrocyclase"/>
</dbReference>
<dbReference type="Gene3D" id="2.130.10.120">
    <property type="entry name" value="Prolyl oligopeptidase, N-terminal domain"/>
    <property type="match status" value="1"/>
</dbReference>
<dbReference type="SUPFAM" id="SSF53474">
    <property type="entry name" value="alpha/beta-Hydrolases"/>
    <property type="match status" value="1"/>
</dbReference>
<dbReference type="GO" id="GO:0005829">
    <property type="term" value="C:cytosol"/>
    <property type="evidence" value="ECO:0007669"/>
    <property type="project" value="TreeGrafter"/>
</dbReference>
<comment type="similarity">
    <text evidence="2">Belongs to the peptidase S9A family.</text>
</comment>
<feature type="domain" description="Peptidase S9A N-terminal" evidence="10">
    <location>
        <begin position="50"/>
        <end position="447"/>
    </location>
</feature>
<dbReference type="Pfam" id="PF00326">
    <property type="entry name" value="Peptidase_S9"/>
    <property type="match status" value="1"/>
</dbReference>
<dbReference type="PRINTS" id="PR00862">
    <property type="entry name" value="PROLIGOPTASE"/>
</dbReference>
<evidence type="ECO:0000313" key="12">
    <source>
        <dbReference type="Proteomes" id="UP000007435"/>
    </source>
</evidence>
<organism evidence="11 12">
    <name type="scientific">Leadbetterella byssophila (strain DSM 17132 / JCM 16389 / KACC 11308 / NBRC 106382 / 4M15)</name>
    <dbReference type="NCBI Taxonomy" id="649349"/>
    <lineage>
        <taxon>Bacteria</taxon>
        <taxon>Pseudomonadati</taxon>
        <taxon>Bacteroidota</taxon>
        <taxon>Cytophagia</taxon>
        <taxon>Cytophagales</taxon>
        <taxon>Leadbetterellaceae</taxon>
        <taxon>Leadbetterella</taxon>
    </lineage>
</organism>
<dbReference type="PANTHER" id="PTHR42881">
    <property type="entry name" value="PROLYL ENDOPEPTIDASE"/>
    <property type="match status" value="1"/>
</dbReference>
<dbReference type="KEGG" id="lby:Lbys_1958"/>
<dbReference type="SUPFAM" id="SSF50993">
    <property type="entry name" value="Peptidase/esterase 'gauge' domain"/>
    <property type="match status" value="1"/>
</dbReference>
<dbReference type="AlphaFoldDB" id="E4RSC3"/>
<comment type="catalytic activity">
    <reaction evidence="1">
        <text>Hydrolysis of Pro-|-Xaa &gt;&gt; Ala-|-Xaa in oligopeptides.</text>
        <dbReference type="EC" id="3.4.21.26"/>
    </reaction>
</comment>
<dbReference type="GO" id="GO:0004252">
    <property type="term" value="F:serine-type endopeptidase activity"/>
    <property type="evidence" value="ECO:0007669"/>
    <property type="project" value="UniProtKB-EC"/>
</dbReference>
<accession>E4RSC3</accession>
<evidence type="ECO:0000256" key="7">
    <source>
        <dbReference type="ARBA" id="ARBA00060121"/>
    </source>
</evidence>
<dbReference type="InterPro" id="IPR001375">
    <property type="entry name" value="Peptidase_S9_cat"/>
</dbReference>
<sequence length="725" mass="82230">MEKVVFSCIFFGQRVGISSFAKENYYLMKKILLLPLIGLSTAIYAQMKYPETRKVEQIDVYHGVQVSDPYRWLEDDRSPETEKWVKAQNALTQKHLDQIPFRTSFLKRLQEVYNYPKYSAPTEKGGWNYFYKNDGLQNQYVLYRQKGETVEKVLDPNTLSKDGTTGLAQFVLNKAGSYAAYALTHGGSDWQTVYLMDMKNLQTMGDTLKWVKVSGLAWEGDGFYYSRYPQPEGSALAAVNENHQVWYHRLGTSQDQDILIYENKEEPRRFHYLYTSEDEDLAFLSISDRGKGLKGNALYYKRKGEKNFSPIIAEVGNSSYSVVYSEGDELIIQTNDQAPNDKLLSYNLQSKAWKEMVPERKEPMVSVSTAGRKLFVAYLKDVTTRVERLNLQGQLEEVVQLPGVGTAGGFQGKKTDEEVFYYFTSFTNPSTTYIYNLKTGKSTRYRKPEVKFDPEAFVTEQVFYVSKDGTKVPMFITYKKGTPKNGKNPTLLYGYGGFNVTLQPAFSAMLIPFLEEGGVYAQANIRGGGEYGESWHEQGTKLKKQNVYDDFIAAAEYLIQNKFCDNEHLALRGASNGGLLVGAVVNQRPDLAKVAIPEVGVMDMLRFHKFTIGWNWVADYGSADNPEEFKAIYAYSPMHNIREGVNYPATLITTADHDDRVVPAHSFKYAATLQEKAGKSSKNPLLIRVETQSGHGSSNTQKMLELTADIYGFIFYHTGVQPFTK</sequence>
<comment type="function">
    <text evidence="7">Cleaves peptide bonds on the C-terminal side of prolyl residues within peptides that are up to approximately 30 amino acids long. Has an absolute requirement for an X-Pro bond in the trans configuration immediately preceding the Pro-Y scissible bond.</text>
</comment>
<name>E4RSC3_LEAB4</name>
<evidence type="ECO:0000256" key="1">
    <source>
        <dbReference type="ARBA" id="ARBA00001070"/>
    </source>
</evidence>
<keyword evidence="12" id="KW-1185">Reference proteome</keyword>
<dbReference type="Gene3D" id="3.40.50.1820">
    <property type="entry name" value="alpha/beta hydrolase"/>
    <property type="match status" value="1"/>
</dbReference>
<dbReference type="InterPro" id="IPR002470">
    <property type="entry name" value="Peptidase_S9A"/>
</dbReference>
<evidence type="ECO:0000256" key="3">
    <source>
        <dbReference type="ARBA" id="ARBA00011897"/>
    </source>
</evidence>
<evidence type="ECO:0000313" key="11">
    <source>
        <dbReference type="EMBL" id="ADQ17659.1"/>
    </source>
</evidence>
<dbReference type="GO" id="GO:0070012">
    <property type="term" value="F:oligopeptidase activity"/>
    <property type="evidence" value="ECO:0007669"/>
    <property type="project" value="TreeGrafter"/>
</dbReference>
<dbReference type="EMBL" id="CP002305">
    <property type="protein sequence ID" value="ADQ17659.1"/>
    <property type="molecule type" value="Genomic_DNA"/>
</dbReference>
<dbReference type="eggNOG" id="COG1505">
    <property type="taxonomic scope" value="Bacteria"/>
</dbReference>
<feature type="domain" description="Peptidase S9 prolyl oligopeptidase catalytic" evidence="9">
    <location>
        <begin position="505"/>
        <end position="719"/>
    </location>
</feature>
<dbReference type="Proteomes" id="UP000007435">
    <property type="component" value="Chromosome"/>
</dbReference>
<proteinExistence type="inferred from homology"/>
<evidence type="ECO:0000256" key="6">
    <source>
        <dbReference type="ARBA" id="ARBA00022825"/>
    </source>
</evidence>
<dbReference type="PROSITE" id="PS00708">
    <property type="entry name" value="PRO_ENDOPEP_SER"/>
    <property type="match status" value="1"/>
</dbReference>
<reference evidence="11 12" key="2">
    <citation type="journal article" date="2011" name="Stand. Genomic Sci.">
        <title>Complete genome sequence of Leadbetterella byssophila type strain (4M15).</title>
        <authorList>
            <person name="Abt B."/>
            <person name="Teshima H."/>
            <person name="Lucas S."/>
            <person name="Lapidus A."/>
            <person name="Del Rio T.G."/>
            <person name="Nolan M."/>
            <person name="Tice H."/>
            <person name="Cheng J.F."/>
            <person name="Pitluck S."/>
            <person name="Liolios K."/>
            <person name="Pagani I."/>
            <person name="Ivanova N."/>
            <person name="Mavromatis K."/>
            <person name="Pati A."/>
            <person name="Tapia R."/>
            <person name="Han C."/>
            <person name="Goodwin L."/>
            <person name="Chen A."/>
            <person name="Palaniappan K."/>
            <person name="Land M."/>
            <person name="Hauser L."/>
            <person name="Chang Y.J."/>
            <person name="Jeffries C.D."/>
            <person name="Rohde M."/>
            <person name="Goker M."/>
            <person name="Tindall B.J."/>
            <person name="Detter J.C."/>
            <person name="Woyke T."/>
            <person name="Bristow J."/>
            <person name="Eisen J.A."/>
            <person name="Markowitz V."/>
            <person name="Hugenholtz P."/>
            <person name="Klenk H.P."/>
            <person name="Kyrpides N.C."/>
        </authorList>
    </citation>
    <scope>NUCLEOTIDE SEQUENCE [LARGE SCALE GENOMIC DNA]</scope>
    <source>
        <strain evidence="12">DSM 17132 / JCM 16389 / KACC 11308 / NBRC 106382 / 4M15</strain>
    </source>
</reference>
<evidence type="ECO:0000256" key="8">
    <source>
        <dbReference type="ARBA" id="ARBA00081187"/>
    </source>
</evidence>
<evidence type="ECO:0000256" key="4">
    <source>
        <dbReference type="ARBA" id="ARBA00022670"/>
    </source>
</evidence>
<evidence type="ECO:0000259" key="10">
    <source>
        <dbReference type="Pfam" id="PF02897"/>
    </source>
</evidence>
<dbReference type="InterPro" id="IPR023302">
    <property type="entry name" value="Pept_S9A_N"/>
</dbReference>
<dbReference type="InterPro" id="IPR029058">
    <property type="entry name" value="AB_hydrolase_fold"/>
</dbReference>
<dbReference type="GO" id="GO:0006508">
    <property type="term" value="P:proteolysis"/>
    <property type="evidence" value="ECO:0007669"/>
    <property type="project" value="UniProtKB-KW"/>
</dbReference>
<evidence type="ECO:0000256" key="5">
    <source>
        <dbReference type="ARBA" id="ARBA00022801"/>
    </source>
</evidence>
<gene>
    <name evidence="11" type="ordered locus">Lbys_1958</name>
</gene>
<keyword evidence="6" id="KW-0720">Serine protease</keyword>
<dbReference type="FunFam" id="3.40.50.1820:FF:000005">
    <property type="entry name" value="Prolyl endopeptidase"/>
    <property type="match status" value="1"/>
</dbReference>
<dbReference type="InterPro" id="IPR002471">
    <property type="entry name" value="Pept_S9_AS"/>
</dbReference>
<dbReference type="HOGENOM" id="CLU_011290_0_1_10"/>
<keyword evidence="4" id="KW-0645">Protease</keyword>
<protein>
    <recommendedName>
        <fullName evidence="3">prolyl oligopeptidase</fullName>
        <ecNumber evidence="3">3.4.21.26</ecNumber>
    </recommendedName>
    <alternativeName>
        <fullName evidence="8">Proline-specific endopeptidase</fullName>
    </alternativeName>
</protein>
<dbReference type="STRING" id="649349.Lbys_1958"/>
<dbReference type="EC" id="3.4.21.26" evidence="3"/>
<evidence type="ECO:0000259" key="9">
    <source>
        <dbReference type="Pfam" id="PF00326"/>
    </source>
</evidence>
<evidence type="ECO:0000256" key="2">
    <source>
        <dbReference type="ARBA" id="ARBA00005228"/>
    </source>
</evidence>
<dbReference type="PANTHER" id="PTHR42881:SF2">
    <property type="entry name" value="PROLYL ENDOPEPTIDASE"/>
    <property type="match status" value="1"/>
</dbReference>
<keyword evidence="5 11" id="KW-0378">Hydrolase</keyword>
<dbReference type="Pfam" id="PF02897">
    <property type="entry name" value="Peptidase_S9_N"/>
    <property type="match status" value="1"/>
</dbReference>
<reference key="1">
    <citation type="submission" date="2010-11" db="EMBL/GenBank/DDBJ databases">
        <title>The complete genome of Leadbetterella byssophila DSM 17132.</title>
        <authorList>
            <consortium name="US DOE Joint Genome Institute (JGI-PGF)"/>
            <person name="Lucas S."/>
            <person name="Copeland A."/>
            <person name="Lapidus A."/>
            <person name="Glavina del Rio T."/>
            <person name="Dalin E."/>
            <person name="Tice H."/>
            <person name="Bruce D."/>
            <person name="Goodwin L."/>
            <person name="Pitluck S."/>
            <person name="Kyrpides N."/>
            <person name="Mavromatis K."/>
            <person name="Ivanova N."/>
            <person name="Teshima H."/>
            <person name="Brettin T."/>
            <person name="Detter J.C."/>
            <person name="Han C."/>
            <person name="Tapia R."/>
            <person name="Land M."/>
            <person name="Hauser L."/>
            <person name="Markowitz V."/>
            <person name="Cheng J.-F."/>
            <person name="Hugenholtz P."/>
            <person name="Woyke T."/>
            <person name="Wu D."/>
            <person name="Tindall B."/>
            <person name="Pomrenke H.G."/>
            <person name="Brambilla E."/>
            <person name="Klenk H.-P."/>
            <person name="Eisen J.A."/>
        </authorList>
    </citation>
    <scope>NUCLEOTIDE SEQUENCE [LARGE SCALE GENOMIC DNA]</scope>
    <source>
        <strain>DSM 17132</strain>
    </source>
</reference>